<proteinExistence type="inferred from homology"/>
<comment type="caution">
    <text evidence="5">The sequence shown here is derived from an EMBL/GenBank/DDBJ whole genome shotgun (WGS) entry which is preliminary data.</text>
</comment>
<evidence type="ECO:0000313" key="5">
    <source>
        <dbReference type="EMBL" id="GBF93188.1"/>
    </source>
</evidence>
<keyword evidence="2" id="KW-0677">Repeat</keyword>
<evidence type="ECO:0000313" key="6">
    <source>
        <dbReference type="Proteomes" id="UP000247498"/>
    </source>
</evidence>
<dbReference type="InterPro" id="IPR011990">
    <property type="entry name" value="TPR-like_helical_dom_sf"/>
</dbReference>
<protein>
    <recommendedName>
        <fullName evidence="7">Pentacotripeptide-repeat region of PRORP domain-containing protein</fullName>
    </recommendedName>
</protein>
<dbReference type="PROSITE" id="PS51375">
    <property type="entry name" value="PPR"/>
    <property type="match status" value="2"/>
</dbReference>
<dbReference type="NCBIfam" id="TIGR00756">
    <property type="entry name" value="PPR"/>
    <property type="match status" value="2"/>
</dbReference>
<evidence type="ECO:0000256" key="4">
    <source>
        <dbReference type="SAM" id="MobiDB-lite"/>
    </source>
</evidence>
<feature type="repeat" description="PPR" evidence="3">
    <location>
        <begin position="101"/>
        <end position="135"/>
    </location>
</feature>
<organism evidence="5 6">
    <name type="scientific">Raphidocelis subcapitata</name>
    <dbReference type="NCBI Taxonomy" id="307507"/>
    <lineage>
        <taxon>Eukaryota</taxon>
        <taxon>Viridiplantae</taxon>
        <taxon>Chlorophyta</taxon>
        <taxon>core chlorophytes</taxon>
        <taxon>Chlorophyceae</taxon>
        <taxon>CS clade</taxon>
        <taxon>Sphaeropleales</taxon>
        <taxon>Selenastraceae</taxon>
        <taxon>Raphidocelis</taxon>
    </lineage>
</organism>
<evidence type="ECO:0000256" key="1">
    <source>
        <dbReference type="ARBA" id="ARBA00007626"/>
    </source>
</evidence>
<dbReference type="OrthoDB" id="185373at2759"/>
<comment type="similarity">
    <text evidence="1">Belongs to the PPR family. P subfamily.</text>
</comment>
<evidence type="ECO:0000256" key="2">
    <source>
        <dbReference type="ARBA" id="ARBA00022737"/>
    </source>
</evidence>
<dbReference type="Pfam" id="PF13041">
    <property type="entry name" value="PPR_2"/>
    <property type="match status" value="1"/>
</dbReference>
<keyword evidence="6" id="KW-1185">Reference proteome</keyword>
<dbReference type="PANTHER" id="PTHR47447">
    <property type="entry name" value="OS03G0856100 PROTEIN"/>
    <property type="match status" value="1"/>
</dbReference>
<name>A0A2V0NZY4_9CHLO</name>
<dbReference type="STRING" id="307507.A0A2V0NZY4"/>
<evidence type="ECO:0008006" key="7">
    <source>
        <dbReference type="Google" id="ProtNLM"/>
    </source>
</evidence>
<gene>
    <name evidence="5" type="ORF">Rsub_05920</name>
</gene>
<dbReference type="InterPro" id="IPR002885">
    <property type="entry name" value="PPR_rpt"/>
</dbReference>
<dbReference type="AlphaFoldDB" id="A0A2V0NZY4"/>
<dbReference type="PANTHER" id="PTHR47447:SF17">
    <property type="entry name" value="OS12G0638900 PROTEIN"/>
    <property type="match status" value="1"/>
</dbReference>
<dbReference type="Gene3D" id="1.25.40.10">
    <property type="entry name" value="Tetratricopeptide repeat domain"/>
    <property type="match status" value="1"/>
</dbReference>
<evidence type="ECO:0000256" key="3">
    <source>
        <dbReference type="PROSITE-ProRule" id="PRU00708"/>
    </source>
</evidence>
<sequence length="231" mass="24945">METLFSRAGPQQPQLRRCRCSGGGGGGPAPALAPPCRLARRMRAAPVAVLGTQSELSEDEERAREARAAVTKRIKALGEQRRLKEAVQELAGLSKIGVQPDARAATALVAACARAGNMEMAESVFDSLFGDFLRPDEVAFAVLLRGYGARRPPAWGDMDATLTRMRARFGLEPTAVSYNALLDVCVASDDADRALDVIDRMADDGVEPNEYTVAAVARKRSLRSYLRKRLG</sequence>
<feature type="repeat" description="PPR" evidence="3">
    <location>
        <begin position="174"/>
        <end position="208"/>
    </location>
</feature>
<feature type="region of interest" description="Disordered" evidence="4">
    <location>
        <begin position="1"/>
        <end position="30"/>
    </location>
</feature>
<reference evidence="5 6" key="1">
    <citation type="journal article" date="2018" name="Sci. Rep.">
        <title>Raphidocelis subcapitata (=Pseudokirchneriella subcapitata) provides an insight into genome evolution and environmental adaptations in the Sphaeropleales.</title>
        <authorList>
            <person name="Suzuki S."/>
            <person name="Yamaguchi H."/>
            <person name="Nakajima N."/>
            <person name="Kawachi M."/>
        </authorList>
    </citation>
    <scope>NUCLEOTIDE SEQUENCE [LARGE SCALE GENOMIC DNA]</scope>
    <source>
        <strain evidence="5 6">NIES-35</strain>
    </source>
</reference>
<dbReference type="EMBL" id="BDRX01000038">
    <property type="protein sequence ID" value="GBF93188.1"/>
    <property type="molecule type" value="Genomic_DNA"/>
</dbReference>
<dbReference type="Pfam" id="PF13812">
    <property type="entry name" value="PPR_3"/>
    <property type="match status" value="1"/>
</dbReference>
<dbReference type="InParanoid" id="A0A2V0NZY4"/>
<dbReference type="Proteomes" id="UP000247498">
    <property type="component" value="Unassembled WGS sequence"/>
</dbReference>
<accession>A0A2V0NZY4</accession>